<evidence type="ECO:0000313" key="3">
    <source>
        <dbReference type="EMBL" id="MQS52747.1"/>
    </source>
</evidence>
<dbReference type="AlphaFoldDB" id="A0A5P0ZJB5"/>
<dbReference type="SMART" id="SM00893">
    <property type="entry name" value="ETF"/>
    <property type="match status" value="1"/>
</dbReference>
<dbReference type="PIRSF" id="PIRSF000090">
    <property type="entry name" value="Beta-ETF"/>
    <property type="match status" value="1"/>
</dbReference>
<gene>
    <name evidence="3" type="ORF">FHL02_06895</name>
</gene>
<dbReference type="InterPro" id="IPR014729">
    <property type="entry name" value="Rossmann-like_a/b/a_fold"/>
</dbReference>
<dbReference type="InterPro" id="IPR014730">
    <property type="entry name" value="ETF_a/b_N"/>
</dbReference>
<dbReference type="OrthoDB" id="9804960at2"/>
<dbReference type="InterPro" id="IPR033948">
    <property type="entry name" value="ETF_beta_N"/>
</dbReference>
<sequence length="266" mass="28714">MKIVVGLKQVPETTNVKINEKTKNIDRRGVSGVINKYDRNALQTALDIRDVVGGTVIAMSMGPNDFAVSLQEALSLGADEAVLLSDRAFGGADTLATGYVLAEAIKKIGGVDLVIMGQQSVDADTGQMGPIVAEMLGISQVTYADEIQPRSDNELRIKRYDDNIEQEIIAKTPLMLTTTGNAGKPEYVNVVEIKNSFEKPLTTWTSKDLPVDSNRLGQSGSPTVVRRIMSPEPKERAGKMLSTDATKAAEELAGILHEENLLAEED</sequence>
<evidence type="ECO:0000313" key="4">
    <source>
        <dbReference type="Proteomes" id="UP000380386"/>
    </source>
</evidence>
<dbReference type="RefSeq" id="WP_153383305.1">
    <property type="nucleotide sequence ID" value="NZ_VDFL01000003.1"/>
</dbReference>
<dbReference type="EMBL" id="VDFM01000007">
    <property type="protein sequence ID" value="MQS52747.1"/>
    <property type="molecule type" value="Genomic_DNA"/>
</dbReference>
<evidence type="ECO:0000256" key="1">
    <source>
        <dbReference type="ARBA" id="ARBA00042002"/>
    </source>
</evidence>
<reference evidence="3 4" key="1">
    <citation type="journal article" date="2019" name="Syst. Appl. Microbiol.">
        <title>Polyphasic characterization of two novel Lactobacillus spp. isolated from blown salami packages: Description of Lactobacillus halodurans sp. nov. and Lactobacillus salsicarnum sp. nov.</title>
        <authorList>
            <person name="Schuster J.A."/>
            <person name="Klingl A."/>
            <person name="Vogel R.F."/>
            <person name="Ehrmann M.A."/>
        </authorList>
    </citation>
    <scope>NUCLEOTIDE SEQUENCE [LARGE SCALE GENOMIC DNA]</scope>
    <source>
        <strain evidence="3 4">TMW 1.2118</strain>
    </source>
</reference>
<dbReference type="Pfam" id="PF01012">
    <property type="entry name" value="ETF"/>
    <property type="match status" value="1"/>
</dbReference>
<evidence type="ECO:0000259" key="2">
    <source>
        <dbReference type="SMART" id="SM00893"/>
    </source>
</evidence>
<dbReference type="CDD" id="cd01714">
    <property type="entry name" value="ETF_beta"/>
    <property type="match status" value="1"/>
</dbReference>
<proteinExistence type="predicted"/>
<protein>
    <recommendedName>
        <fullName evidence="1">Electron transfer flavoprotein small subunit</fullName>
    </recommendedName>
</protein>
<dbReference type="PANTHER" id="PTHR21294:SF17">
    <property type="entry name" value="PROTEIN FIXA"/>
    <property type="match status" value="1"/>
</dbReference>
<dbReference type="InterPro" id="IPR012255">
    <property type="entry name" value="ETF_b"/>
</dbReference>
<comment type="caution">
    <text evidence="3">The sequence shown here is derived from an EMBL/GenBank/DDBJ whole genome shotgun (WGS) entry which is preliminary data.</text>
</comment>
<dbReference type="SUPFAM" id="SSF52402">
    <property type="entry name" value="Adenine nucleotide alpha hydrolases-like"/>
    <property type="match status" value="1"/>
</dbReference>
<dbReference type="PANTHER" id="PTHR21294">
    <property type="entry name" value="ELECTRON TRANSFER FLAVOPROTEIN BETA-SUBUNIT"/>
    <property type="match status" value="1"/>
</dbReference>
<organism evidence="3 4">
    <name type="scientific">Companilactobacillus mishanensis</name>
    <dbReference type="NCBI Taxonomy" id="2486008"/>
    <lineage>
        <taxon>Bacteria</taxon>
        <taxon>Bacillati</taxon>
        <taxon>Bacillota</taxon>
        <taxon>Bacilli</taxon>
        <taxon>Lactobacillales</taxon>
        <taxon>Lactobacillaceae</taxon>
        <taxon>Companilactobacillus</taxon>
    </lineage>
</organism>
<dbReference type="GO" id="GO:0009055">
    <property type="term" value="F:electron transfer activity"/>
    <property type="evidence" value="ECO:0007669"/>
    <property type="project" value="InterPro"/>
</dbReference>
<feature type="domain" description="Electron transfer flavoprotein alpha/beta-subunit N-terminal" evidence="2">
    <location>
        <begin position="22"/>
        <end position="213"/>
    </location>
</feature>
<name>A0A5P0ZJB5_9LACO</name>
<dbReference type="Gene3D" id="3.40.50.620">
    <property type="entry name" value="HUPs"/>
    <property type="match status" value="1"/>
</dbReference>
<accession>A0A5P0ZJB5</accession>
<dbReference type="Proteomes" id="UP000380386">
    <property type="component" value="Unassembled WGS sequence"/>
</dbReference>